<name>A0A6N8FKJ0_9BACI</name>
<gene>
    <name evidence="2" type="ORF">GMD78_16100</name>
</gene>
<protein>
    <submittedName>
        <fullName evidence="2">Chemotaxis protein CheW</fullName>
    </submittedName>
</protein>
<dbReference type="PANTHER" id="PTHR22617:SF23">
    <property type="entry name" value="CHEMOTAXIS PROTEIN CHEW"/>
    <property type="match status" value="1"/>
</dbReference>
<dbReference type="Gene3D" id="2.40.50.180">
    <property type="entry name" value="CheA-289, Domain 4"/>
    <property type="match status" value="1"/>
</dbReference>
<dbReference type="InterPro" id="IPR002545">
    <property type="entry name" value="CheW-lke_dom"/>
</dbReference>
<keyword evidence="3" id="KW-1185">Reference proteome</keyword>
<dbReference type="AlphaFoldDB" id="A0A6N8FKJ0"/>
<dbReference type="GO" id="GO:0007165">
    <property type="term" value="P:signal transduction"/>
    <property type="evidence" value="ECO:0007669"/>
    <property type="project" value="InterPro"/>
</dbReference>
<evidence type="ECO:0000313" key="2">
    <source>
        <dbReference type="EMBL" id="MUK89893.1"/>
    </source>
</evidence>
<dbReference type="GO" id="GO:0005829">
    <property type="term" value="C:cytosol"/>
    <property type="evidence" value="ECO:0007669"/>
    <property type="project" value="TreeGrafter"/>
</dbReference>
<dbReference type="InterPro" id="IPR036061">
    <property type="entry name" value="CheW-like_dom_sf"/>
</dbReference>
<dbReference type="Proteomes" id="UP000469125">
    <property type="component" value="Unassembled WGS sequence"/>
</dbReference>
<dbReference type="PANTHER" id="PTHR22617">
    <property type="entry name" value="CHEMOTAXIS SENSOR HISTIDINE KINASE-RELATED"/>
    <property type="match status" value="1"/>
</dbReference>
<dbReference type="SUPFAM" id="SSF50341">
    <property type="entry name" value="CheW-like"/>
    <property type="match status" value="1"/>
</dbReference>
<proteinExistence type="predicted"/>
<accession>A0A6N8FKJ0</accession>
<organism evidence="2 3">
    <name type="scientific">Ornithinibacillus caprae</name>
    <dbReference type="NCBI Taxonomy" id="2678566"/>
    <lineage>
        <taxon>Bacteria</taxon>
        <taxon>Bacillati</taxon>
        <taxon>Bacillota</taxon>
        <taxon>Bacilli</taxon>
        <taxon>Bacillales</taxon>
        <taxon>Bacillaceae</taxon>
        <taxon>Ornithinibacillus</taxon>
    </lineage>
</organism>
<feature type="domain" description="CheW-like" evidence="1">
    <location>
        <begin position="10"/>
        <end position="150"/>
    </location>
</feature>
<dbReference type="GO" id="GO:0006935">
    <property type="term" value="P:chemotaxis"/>
    <property type="evidence" value="ECO:0007669"/>
    <property type="project" value="InterPro"/>
</dbReference>
<evidence type="ECO:0000259" key="1">
    <source>
        <dbReference type="PROSITE" id="PS50851"/>
    </source>
</evidence>
<comment type="caution">
    <text evidence="2">The sequence shown here is derived from an EMBL/GenBank/DDBJ whole genome shotgun (WGS) entry which is preliminary data.</text>
</comment>
<reference evidence="2 3" key="1">
    <citation type="submission" date="2019-11" db="EMBL/GenBank/DDBJ databases">
        <authorList>
            <person name="Li X."/>
        </authorList>
    </citation>
    <scope>NUCLEOTIDE SEQUENCE [LARGE SCALE GENOMIC DNA]</scope>
    <source>
        <strain evidence="2 3">L9</strain>
    </source>
</reference>
<dbReference type="PROSITE" id="PS50851">
    <property type="entry name" value="CHEW"/>
    <property type="match status" value="1"/>
</dbReference>
<dbReference type="EMBL" id="WOCA01000015">
    <property type="protein sequence ID" value="MUK89893.1"/>
    <property type="molecule type" value="Genomic_DNA"/>
</dbReference>
<dbReference type="Gene3D" id="2.30.30.40">
    <property type="entry name" value="SH3 Domains"/>
    <property type="match status" value="1"/>
</dbReference>
<dbReference type="Pfam" id="PF01584">
    <property type="entry name" value="CheW"/>
    <property type="match status" value="1"/>
</dbReference>
<dbReference type="InterPro" id="IPR039315">
    <property type="entry name" value="CheW"/>
</dbReference>
<dbReference type="SMART" id="SM00260">
    <property type="entry name" value="CheW"/>
    <property type="match status" value="1"/>
</dbReference>
<dbReference type="CDD" id="cd00732">
    <property type="entry name" value="CheW"/>
    <property type="match status" value="1"/>
</dbReference>
<evidence type="ECO:0000313" key="3">
    <source>
        <dbReference type="Proteomes" id="UP000469125"/>
    </source>
</evidence>
<sequence length="158" mass="17634">MIMENETMLEQKVIVFQLKDEEFAVPVKQVGSIERLMKITRVPQTADFVKGVVNLRGVVTPIIDLRVRFGIEATDYNESTRIIIVSLDDMEVGLIVDAANDVIDIPVNVIEPAPEVVGAVDVDYIEGVAKLENRLLILLDLQKVLTTEEMKELKTVEG</sequence>